<dbReference type="Pfam" id="PF20153">
    <property type="entry name" value="DUF6535"/>
    <property type="match status" value="1"/>
</dbReference>
<gene>
    <name evidence="3" type="ORF">B0F90DRAFT_1622478</name>
</gene>
<sequence>LFSMYLDRAEEEDKKVVERWKGDADGILVFTGLFSATVAAFLVGTYQNLQPNPQDTSAFYLASIYQVLAASNGDSKAIPFPLTPPPDPSKFKPPTSAIWVNALWFPASSSASPAPC</sequence>
<evidence type="ECO:0000259" key="2">
    <source>
        <dbReference type="Pfam" id="PF20153"/>
    </source>
</evidence>
<organism evidence="3 4">
    <name type="scientific">Multifurca ochricompacta</name>
    <dbReference type="NCBI Taxonomy" id="376703"/>
    <lineage>
        <taxon>Eukaryota</taxon>
        <taxon>Fungi</taxon>
        <taxon>Dikarya</taxon>
        <taxon>Basidiomycota</taxon>
        <taxon>Agaricomycotina</taxon>
        <taxon>Agaricomycetes</taxon>
        <taxon>Russulales</taxon>
        <taxon>Russulaceae</taxon>
        <taxon>Multifurca</taxon>
    </lineage>
</organism>
<evidence type="ECO:0000313" key="3">
    <source>
        <dbReference type="EMBL" id="KAI0306828.1"/>
    </source>
</evidence>
<proteinExistence type="predicted"/>
<dbReference type="Proteomes" id="UP001203297">
    <property type="component" value="Unassembled WGS sequence"/>
</dbReference>
<evidence type="ECO:0000256" key="1">
    <source>
        <dbReference type="SAM" id="Phobius"/>
    </source>
</evidence>
<keyword evidence="4" id="KW-1185">Reference proteome</keyword>
<accession>A0AAD4MB01</accession>
<feature type="transmembrane region" description="Helical" evidence="1">
    <location>
        <begin position="27"/>
        <end position="46"/>
    </location>
</feature>
<keyword evidence="1" id="KW-0472">Membrane</keyword>
<keyword evidence="1" id="KW-0812">Transmembrane</keyword>
<comment type="caution">
    <text evidence="3">The sequence shown here is derived from an EMBL/GenBank/DDBJ whole genome shotgun (WGS) entry which is preliminary data.</text>
</comment>
<name>A0AAD4MB01_9AGAM</name>
<keyword evidence="1" id="KW-1133">Transmembrane helix</keyword>
<evidence type="ECO:0000313" key="4">
    <source>
        <dbReference type="Proteomes" id="UP001203297"/>
    </source>
</evidence>
<feature type="domain" description="DUF6535" evidence="2">
    <location>
        <begin position="4"/>
        <end position="105"/>
    </location>
</feature>
<feature type="non-terminal residue" evidence="3">
    <location>
        <position position="116"/>
    </location>
</feature>
<dbReference type="InterPro" id="IPR045338">
    <property type="entry name" value="DUF6535"/>
</dbReference>
<reference evidence="3" key="1">
    <citation type="journal article" date="2022" name="New Phytol.">
        <title>Evolutionary transition to the ectomycorrhizal habit in the genomes of a hyperdiverse lineage of mushroom-forming fungi.</title>
        <authorList>
            <person name="Looney B."/>
            <person name="Miyauchi S."/>
            <person name="Morin E."/>
            <person name="Drula E."/>
            <person name="Courty P.E."/>
            <person name="Kohler A."/>
            <person name="Kuo A."/>
            <person name="LaButti K."/>
            <person name="Pangilinan J."/>
            <person name="Lipzen A."/>
            <person name="Riley R."/>
            <person name="Andreopoulos W."/>
            <person name="He G."/>
            <person name="Johnson J."/>
            <person name="Nolan M."/>
            <person name="Tritt A."/>
            <person name="Barry K.W."/>
            <person name="Grigoriev I.V."/>
            <person name="Nagy L.G."/>
            <person name="Hibbett D."/>
            <person name="Henrissat B."/>
            <person name="Matheny P.B."/>
            <person name="Labbe J."/>
            <person name="Martin F.M."/>
        </authorList>
    </citation>
    <scope>NUCLEOTIDE SEQUENCE</scope>
    <source>
        <strain evidence="3">BPL690</strain>
    </source>
</reference>
<protein>
    <recommendedName>
        <fullName evidence="2">DUF6535 domain-containing protein</fullName>
    </recommendedName>
</protein>
<dbReference type="EMBL" id="WTXG01000002">
    <property type="protein sequence ID" value="KAI0306828.1"/>
    <property type="molecule type" value="Genomic_DNA"/>
</dbReference>
<dbReference type="AlphaFoldDB" id="A0AAD4MB01"/>